<comment type="caution">
    <text evidence="1">The sequence shown here is derived from an EMBL/GenBank/DDBJ whole genome shotgun (WGS) entry which is preliminary data.</text>
</comment>
<dbReference type="Gene3D" id="1.25.10.10">
    <property type="entry name" value="Leucine-rich Repeat Variant"/>
    <property type="match status" value="1"/>
</dbReference>
<dbReference type="VEuPathDB" id="TrichDB:TRFO_08868"/>
<protein>
    <submittedName>
        <fullName evidence="1">Uncharacterized protein</fullName>
    </submittedName>
</protein>
<name>A0A1J4JHG2_9EUKA</name>
<dbReference type="InterPro" id="IPR016024">
    <property type="entry name" value="ARM-type_fold"/>
</dbReference>
<reference evidence="1" key="1">
    <citation type="submission" date="2016-10" db="EMBL/GenBank/DDBJ databases">
        <authorList>
            <person name="Benchimol M."/>
            <person name="Almeida L.G."/>
            <person name="Vasconcelos A.T."/>
            <person name="Perreira-Neves A."/>
            <person name="Rosa I.A."/>
            <person name="Tasca T."/>
            <person name="Bogo M.R."/>
            <person name="de Souza W."/>
        </authorList>
    </citation>
    <scope>NUCLEOTIDE SEQUENCE [LARGE SCALE GENOMIC DNA]</scope>
    <source>
        <strain evidence="1">K</strain>
    </source>
</reference>
<proteinExistence type="predicted"/>
<dbReference type="EMBL" id="MLAK01001049">
    <property type="protein sequence ID" value="OHS98574.1"/>
    <property type="molecule type" value="Genomic_DNA"/>
</dbReference>
<organism evidence="1 2">
    <name type="scientific">Tritrichomonas foetus</name>
    <dbReference type="NCBI Taxonomy" id="1144522"/>
    <lineage>
        <taxon>Eukaryota</taxon>
        <taxon>Metamonada</taxon>
        <taxon>Parabasalia</taxon>
        <taxon>Tritrichomonadida</taxon>
        <taxon>Tritrichomonadidae</taxon>
        <taxon>Tritrichomonas</taxon>
    </lineage>
</organism>
<keyword evidence="2" id="KW-1185">Reference proteome</keyword>
<gene>
    <name evidence="1" type="ORF">TRFO_08868</name>
</gene>
<dbReference type="Proteomes" id="UP000179807">
    <property type="component" value="Unassembled WGS sequence"/>
</dbReference>
<dbReference type="RefSeq" id="XP_068351711.1">
    <property type="nucleotide sequence ID" value="XM_068494544.1"/>
</dbReference>
<dbReference type="SUPFAM" id="SSF48371">
    <property type="entry name" value="ARM repeat"/>
    <property type="match status" value="1"/>
</dbReference>
<accession>A0A1J4JHG2</accession>
<sequence>MLAEDGSRLSILDNYHTQLKQNDEVNDITFSDDQIMLFIENLFNSQNWQQSIDPLMHFSINKYLNSSQIRKLRDLLLLFGQALKNQVSFDPAYINALTMVLHNFCDDDYKLVTKLVDSNIHTIFYQFLNLEHTLILYQVFLDLDHAPNDLDHNIKELDHDLKQVQYEEICIKEGYNKVAHYLVDNGVASKFLEMLNSDISYKNVILDTIGSFGYYFFSYESFSPLIDRLFEIVFNDPTIEFKCSAAKAIAKFVGSSRPCLNHILSFTEFLNFLVNPPFDQYQLLKAIMLFAERAISLIHYLSHELILMLLNFAITLMKSDSYEKYEVLLDSAFEIIAQGTKSGSQFVNFCMQQGIVQQIFIIFENGIPFKVQQSAFVTICDLFSVANVDVAKQMVALGFFFIISEYTQPITSNAKNIMMHVLDALNHALDLSETYEELAEWKSQILDDEKIIDPISELDCGKGNTGDYLQESVEVYAHSFLLNLYE</sequence>
<dbReference type="AlphaFoldDB" id="A0A1J4JHG2"/>
<dbReference type="GeneID" id="94829248"/>
<evidence type="ECO:0000313" key="2">
    <source>
        <dbReference type="Proteomes" id="UP000179807"/>
    </source>
</evidence>
<dbReference type="InterPro" id="IPR011989">
    <property type="entry name" value="ARM-like"/>
</dbReference>
<evidence type="ECO:0000313" key="1">
    <source>
        <dbReference type="EMBL" id="OHS98574.1"/>
    </source>
</evidence>